<reference evidence="1 2" key="1">
    <citation type="submission" date="2010-10" db="EMBL/GenBank/DDBJ databases">
        <authorList>
            <consortium name="The Broad Institute Genome Sequencing Platform"/>
            <person name="Ward D."/>
            <person name="Earl A."/>
            <person name="Feldgarden M."/>
            <person name="Young S.K."/>
            <person name="Gargeya S."/>
            <person name="Zeng Q."/>
            <person name="Alvarado L."/>
            <person name="Berlin A."/>
            <person name="Bochicchio J."/>
            <person name="Chapman S.B."/>
            <person name="Chen Z."/>
            <person name="Freedman E."/>
            <person name="Gellesch M."/>
            <person name="Goldberg J."/>
            <person name="Griggs A."/>
            <person name="Gujja S."/>
            <person name="Heilman E."/>
            <person name="Heiman D."/>
            <person name="Howarth C."/>
            <person name="Mehta T."/>
            <person name="Neiman D."/>
            <person name="Pearson M."/>
            <person name="Roberts A."/>
            <person name="Saif S."/>
            <person name="Shea T."/>
            <person name="Shenoy N."/>
            <person name="Sisk P."/>
            <person name="Stolte C."/>
            <person name="Sykes S."/>
            <person name="White J."/>
            <person name="Yandava C."/>
            <person name="Allen-Vercoe E."/>
            <person name="Sibley C."/>
            <person name="Ambrose C.E."/>
            <person name="Strauss J."/>
            <person name="Daigneault M."/>
            <person name="Haas B."/>
            <person name="Nusbaum C."/>
            <person name="Birren B."/>
        </authorList>
    </citation>
    <scope>NUCLEOTIDE SEQUENCE [LARGE SCALE GENOMIC DNA]</scope>
    <source>
        <strain evidence="1 2">3_1_6</strain>
    </source>
</reference>
<evidence type="ECO:0000313" key="2">
    <source>
        <dbReference type="Proteomes" id="UP000006034"/>
    </source>
</evidence>
<sequence length="33" mass="3748">MEDGNGAQEKDGAFFLMRFVAVEHLQHLEELSV</sequence>
<comment type="caution">
    <text evidence="1">The sequence shown here is derived from an EMBL/GenBank/DDBJ whole genome shotgun (WGS) entry which is preliminary data.</text>
</comment>
<keyword evidence="2" id="KW-1185">Reference proteome</keyword>
<gene>
    <name evidence="1" type="ORF">HMPREF0179_05222</name>
</gene>
<reference evidence="1 2" key="2">
    <citation type="submission" date="2013-04" db="EMBL/GenBank/DDBJ databases">
        <title>The Genome Sequence of Bilophila wadsworthia 3_1_6.</title>
        <authorList>
            <consortium name="The Broad Institute Genomics Platform"/>
            <person name="Earl A."/>
            <person name="Ward D."/>
            <person name="Feldgarden M."/>
            <person name="Gevers D."/>
            <person name="Sibley C."/>
            <person name="Strauss J."/>
            <person name="Allen-Vercoe E."/>
            <person name="Walker B."/>
            <person name="Young S."/>
            <person name="Zeng Q."/>
            <person name="Gargeya S."/>
            <person name="Fitzgerald M."/>
            <person name="Haas B."/>
            <person name="Abouelleil A."/>
            <person name="Allen A.W."/>
            <person name="Alvarado L."/>
            <person name="Arachchi H.M."/>
            <person name="Berlin A.M."/>
            <person name="Chapman S.B."/>
            <person name="Gainer-Dewar J."/>
            <person name="Goldberg J."/>
            <person name="Griggs A."/>
            <person name="Gujja S."/>
            <person name="Hansen M."/>
            <person name="Howarth C."/>
            <person name="Imamovic A."/>
            <person name="Ireland A."/>
            <person name="Larimer J."/>
            <person name="McCowan C."/>
            <person name="Murphy C."/>
            <person name="Pearson M."/>
            <person name="Poon T.W."/>
            <person name="Priest M."/>
            <person name="Roberts A."/>
            <person name="Saif S."/>
            <person name="Shea T."/>
            <person name="Sisk P."/>
            <person name="Sykes S."/>
            <person name="Wortman J."/>
            <person name="Nusbaum C."/>
            <person name="Birren B."/>
        </authorList>
    </citation>
    <scope>NUCLEOTIDE SEQUENCE [LARGE SCALE GENOMIC DNA]</scope>
    <source>
        <strain evidence="1 2">3_1_6</strain>
    </source>
</reference>
<accession>S2KTB2</accession>
<dbReference type="EMBL" id="ADCP02000001">
    <property type="protein sequence ID" value="EPC05940.1"/>
    <property type="molecule type" value="Genomic_DNA"/>
</dbReference>
<organism evidence="1 2">
    <name type="scientific">Bilophila wadsworthia (strain 3_1_6)</name>
    <dbReference type="NCBI Taxonomy" id="563192"/>
    <lineage>
        <taxon>Bacteria</taxon>
        <taxon>Pseudomonadati</taxon>
        <taxon>Thermodesulfobacteriota</taxon>
        <taxon>Desulfovibrionia</taxon>
        <taxon>Desulfovibrionales</taxon>
        <taxon>Desulfovibrionaceae</taxon>
        <taxon>Bilophila</taxon>
    </lineage>
</organism>
<protein>
    <submittedName>
        <fullName evidence="1">Uncharacterized protein</fullName>
    </submittedName>
</protein>
<dbReference type="STRING" id="563192.HMPREF0179_05222"/>
<proteinExistence type="predicted"/>
<dbReference type="AlphaFoldDB" id="S2KTB2"/>
<name>S2KTB2_BILW3</name>
<evidence type="ECO:0000313" key="1">
    <source>
        <dbReference type="EMBL" id="EPC05940.1"/>
    </source>
</evidence>
<dbReference type="Proteomes" id="UP000006034">
    <property type="component" value="Unassembled WGS sequence"/>
</dbReference>
<dbReference type="HOGENOM" id="CLU_3380750_0_0_7"/>